<proteinExistence type="predicted"/>
<dbReference type="SUPFAM" id="SSF52047">
    <property type="entry name" value="RNI-like"/>
    <property type="match status" value="1"/>
</dbReference>
<evidence type="ECO:0000313" key="5">
    <source>
        <dbReference type="Proteomes" id="UP000676336"/>
    </source>
</evidence>
<dbReference type="InterPro" id="IPR032675">
    <property type="entry name" value="LRR_dom_sf"/>
</dbReference>
<feature type="non-terminal residue" evidence="3">
    <location>
        <position position="55"/>
    </location>
</feature>
<evidence type="ECO:0000313" key="3">
    <source>
        <dbReference type="EMBL" id="CAF4279286.1"/>
    </source>
</evidence>
<sequence>RNFIRSVASIALFRGIEVNQYLTQLDLSWSGLGYDGSVALRRVLIVNKTLENLNI</sequence>
<reference evidence="3" key="1">
    <citation type="submission" date="2021-02" db="EMBL/GenBank/DDBJ databases">
        <authorList>
            <person name="Nowell W R."/>
        </authorList>
    </citation>
    <scope>NUCLEOTIDE SEQUENCE</scope>
</reference>
<feature type="non-terminal residue" evidence="3">
    <location>
        <position position="1"/>
    </location>
</feature>
<name>A0A8S2TSH2_9BILA</name>
<dbReference type="Proteomes" id="UP000681967">
    <property type="component" value="Unassembled WGS sequence"/>
</dbReference>
<evidence type="ECO:0000313" key="1">
    <source>
        <dbReference type="EMBL" id="CAF4176862.1"/>
    </source>
</evidence>
<dbReference type="Proteomes" id="UP000681720">
    <property type="component" value="Unassembled WGS sequence"/>
</dbReference>
<dbReference type="Gene3D" id="3.80.10.10">
    <property type="entry name" value="Ribonuclease Inhibitor"/>
    <property type="match status" value="1"/>
</dbReference>
<evidence type="ECO:0000313" key="2">
    <source>
        <dbReference type="EMBL" id="CAF4177037.1"/>
    </source>
</evidence>
<comment type="caution">
    <text evidence="3">The sequence shown here is derived from an EMBL/GenBank/DDBJ whole genome shotgun (WGS) entry which is preliminary data.</text>
</comment>
<dbReference type="EMBL" id="CAJOBH010013700">
    <property type="protein sequence ID" value="CAF4176862.1"/>
    <property type="molecule type" value="Genomic_DNA"/>
</dbReference>
<dbReference type="EMBL" id="CAJOBJ010035573">
    <property type="protein sequence ID" value="CAF4297461.1"/>
    <property type="molecule type" value="Genomic_DNA"/>
</dbReference>
<dbReference type="Proteomes" id="UP000676336">
    <property type="component" value="Unassembled WGS sequence"/>
</dbReference>
<gene>
    <name evidence="1" type="ORF">BYL167_LOCUS22643</name>
    <name evidence="2" type="ORF">BYL167_LOCUS22650</name>
    <name evidence="4" type="ORF">GIL414_LOCUS25684</name>
    <name evidence="3" type="ORF">SMN809_LOCUS25183</name>
</gene>
<dbReference type="EMBL" id="CAJOBH010013737">
    <property type="protein sequence ID" value="CAF4177037.1"/>
    <property type="molecule type" value="Genomic_DNA"/>
</dbReference>
<protein>
    <submittedName>
        <fullName evidence="3">Uncharacterized protein</fullName>
    </submittedName>
</protein>
<accession>A0A8S2TSH2</accession>
<evidence type="ECO:0000313" key="4">
    <source>
        <dbReference type="EMBL" id="CAF4297461.1"/>
    </source>
</evidence>
<organism evidence="3 5">
    <name type="scientific">Rotaria magnacalcarata</name>
    <dbReference type="NCBI Taxonomy" id="392030"/>
    <lineage>
        <taxon>Eukaryota</taxon>
        <taxon>Metazoa</taxon>
        <taxon>Spiralia</taxon>
        <taxon>Gnathifera</taxon>
        <taxon>Rotifera</taxon>
        <taxon>Eurotatoria</taxon>
        <taxon>Bdelloidea</taxon>
        <taxon>Philodinida</taxon>
        <taxon>Philodinidae</taxon>
        <taxon>Rotaria</taxon>
    </lineage>
</organism>
<dbReference type="EMBL" id="CAJOBI010032270">
    <property type="protein sequence ID" value="CAF4279286.1"/>
    <property type="molecule type" value="Genomic_DNA"/>
</dbReference>
<dbReference type="AlphaFoldDB" id="A0A8S2TSH2"/>